<evidence type="ECO:0000256" key="4">
    <source>
        <dbReference type="ARBA" id="ARBA00023242"/>
    </source>
</evidence>
<dbReference type="InterPro" id="IPR007219">
    <property type="entry name" value="XnlR_reg_dom"/>
</dbReference>
<keyword evidence="3" id="KW-0804">Transcription</keyword>
<dbReference type="GO" id="GO:0000981">
    <property type="term" value="F:DNA-binding transcription factor activity, RNA polymerase II-specific"/>
    <property type="evidence" value="ECO:0007669"/>
    <property type="project" value="TreeGrafter"/>
</dbReference>
<dbReference type="PANTHER" id="PTHR47424:SF3">
    <property type="entry name" value="REGULATORY PROTEIN GAL4"/>
    <property type="match status" value="1"/>
</dbReference>
<gene>
    <name evidence="6" type="ORF">KVT40_006282</name>
</gene>
<dbReference type="GO" id="GO:0000435">
    <property type="term" value="P:positive regulation of transcription from RNA polymerase II promoter by galactose"/>
    <property type="evidence" value="ECO:0007669"/>
    <property type="project" value="TreeGrafter"/>
</dbReference>
<organism evidence="6 7">
    <name type="scientific">Elsinoe batatas</name>
    <dbReference type="NCBI Taxonomy" id="2601811"/>
    <lineage>
        <taxon>Eukaryota</taxon>
        <taxon>Fungi</taxon>
        <taxon>Dikarya</taxon>
        <taxon>Ascomycota</taxon>
        <taxon>Pezizomycotina</taxon>
        <taxon>Dothideomycetes</taxon>
        <taxon>Dothideomycetidae</taxon>
        <taxon>Myriangiales</taxon>
        <taxon>Elsinoaceae</taxon>
        <taxon>Elsinoe</taxon>
    </lineage>
</organism>
<keyword evidence="2" id="KW-0238">DNA-binding</keyword>
<dbReference type="PANTHER" id="PTHR47424">
    <property type="entry name" value="REGULATORY PROTEIN GAL4"/>
    <property type="match status" value="1"/>
</dbReference>
<dbReference type="GO" id="GO:0008270">
    <property type="term" value="F:zinc ion binding"/>
    <property type="evidence" value="ECO:0007669"/>
    <property type="project" value="InterPro"/>
</dbReference>
<reference evidence="6" key="1">
    <citation type="submission" date="2021-07" db="EMBL/GenBank/DDBJ databases">
        <title>Elsinoe batatas strain:CRI-CJ2 Genome sequencing and assembly.</title>
        <authorList>
            <person name="Huang L."/>
        </authorList>
    </citation>
    <scope>NUCLEOTIDE SEQUENCE</scope>
    <source>
        <strain evidence="6">CRI-CJ2</strain>
    </source>
</reference>
<keyword evidence="7" id="KW-1185">Reference proteome</keyword>
<sequence>MGPHSGNAILRKLQSIRGSPIVEDVVATDQSQHVGVPDATLAATWFMNDCVDNYFKYYHPAYPLLHEDIFRAQYFGALPKPNDGSWPILQNMVRAIGSLSGSYCQQNADLHFFEGASKGLSWKLLNRGTTSLVQTLCLMANYLQKRDRPNRLGMHREFAPTTIAPVTMEMRRRIWWTLFIFDSGARITFGRATIMITGVTVNPPRNLDDKNLAVDLEILPPPDDRPTVASSLIWQIKLARISNAANQELCKSGKPNAANMLMLDTMPRPDHDPFEVPRMVLLWRSMQLRIVIFRPFLLELVKKRQDLDVSDPQSPQSRCLQAASGCITSITSFWTATPAHRGSLAWYASYWLVTAAFIHITCLLYDPMNIETSEWRRNMGLSREALGSMGEYEVLATRAATIIHQLLGLVPSTRKHSAE</sequence>
<dbReference type="Proteomes" id="UP000809789">
    <property type="component" value="Unassembled WGS sequence"/>
</dbReference>
<dbReference type="GO" id="GO:0005634">
    <property type="term" value="C:nucleus"/>
    <property type="evidence" value="ECO:0007669"/>
    <property type="project" value="TreeGrafter"/>
</dbReference>
<feature type="domain" description="Xylanolytic transcriptional activator regulatory" evidence="5">
    <location>
        <begin position="52"/>
        <end position="244"/>
    </location>
</feature>
<dbReference type="AlphaFoldDB" id="A0A8K0L1E1"/>
<dbReference type="InterPro" id="IPR051127">
    <property type="entry name" value="Fungal_SecMet_Regulators"/>
</dbReference>
<evidence type="ECO:0000256" key="1">
    <source>
        <dbReference type="ARBA" id="ARBA00023015"/>
    </source>
</evidence>
<keyword evidence="1" id="KW-0805">Transcription regulation</keyword>
<accession>A0A8K0L1E1</accession>
<evidence type="ECO:0000313" key="6">
    <source>
        <dbReference type="EMBL" id="KAG8625881.1"/>
    </source>
</evidence>
<evidence type="ECO:0000256" key="2">
    <source>
        <dbReference type="ARBA" id="ARBA00023125"/>
    </source>
</evidence>
<dbReference type="CDD" id="cd12148">
    <property type="entry name" value="fungal_TF_MHR"/>
    <property type="match status" value="1"/>
</dbReference>
<dbReference type="GO" id="GO:0006351">
    <property type="term" value="P:DNA-templated transcription"/>
    <property type="evidence" value="ECO:0007669"/>
    <property type="project" value="InterPro"/>
</dbReference>
<dbReference type="OrthoDB" id="3364175at2759"/>
<name>A0A8K0L1E1_9PEZI</name>
<dbReference type="GO" id="GO:0000978">
    <property type="term" value="F:RNA polymerase II cis-regulatory region sequence-specific DNA binding"/>
    <property type="evidence" value="ECO:0007669"/>
    <property type="project" value="TreeGrafter"/>
</dbReference>
<proteinExistence type="predicted"/>
<protein>
    <recommendedName>
        <fullName evidence="5">Xylanolytic transcriptional activator regulatory domain-containing protein</fullName>
    </recommendedName>
</protein>
<dbReference type="EMBL" id="JAESVG020000007">
    <property type="protein sequence ID" value="KAG8625881.1"/>
    <property type="molecule type" value="Genomic_DNA"/>
</dbReference>
<keyword evidence="4" id="KW-0539">Nucleus</keyword>
<comment type="caution">
    <text evidence="6">The sequence shown here is derived from an EMBL/GenBank/DDBJ whole genome shotgun (WGS) entry which is preliminary data.</text>
</comment>
<evidence type="ECO:0000259" key="5">
    <source>
        <dbReference type="Pfam" id="PF04082"/>
    </source>
</evidence>
<dbReference type="Pfam" id="PF04082">
    <property type="entry name" value="Fungal_trans"/>
    <property type="match status" value="1"/>
</dbReference>
<evidence type="ECO:0000313" key="7">
    <source>
        <dbReference type="Proteomes" id="UP000809789"/>
    </source>
</evidence>
<evidence type="ECO:0000256" key="3">
    <source>
        <dbReference type="ARBA" id="ARBA00023163"/>
    </source>
</evidence>